<dbReference type="PROSITE" id="PS51084">
    <property type="entry name" value="HIT_2"/>
    <property type="match status" value="1"/>
</dbReference>
<keyword evidence="4" id="KW-1185">Reference proteome</keyword>
<evidence type="ECO:0000313" key="3">
    <source>
        <dbReference type="EMBL" id="GAA3713374.1"/>
    </source>
</evidence>
<reference evidence="4" key="1">
    <citation type="journal article" date="2019" name="Int. J. Syst. Evol. Microbiol.">
        <title>The Global Catalogue of Microorganisms (GCM) 10K type strain sequencing project: providing services to taxonomists for standard genome sequencing and annotation.</title>
        <authorList>
            <consortium name="The Broad Institute Genomics Platform"/>
            <consortium name="The Broad Institute Genome Sequencing Center for Infectious Disease"/>
            <person name="Wu L."/>
            <person name="Ma J."/>
        </authorList>
    </citation>
    <scope>NUCLEOTIDE SEQUENCE [LARGE SCALE GENOMIC DNA]</scope>
    <source>
        <strain evidence="4">JCM 16548</strain>
    </source>
</reference>
<dbReference type="Pfam" id="PF01230">
    <property type="entry name" value="HIT"/>
    <property type="match status" value="1"/>
</dbReference>
<dbReference type="InterPro" id="IPR036265">
    <property type="entry name" value="HIT-like_sf"/>
</dbReference>
<dbReference type="PANTHER" id="PTHR46648">
    <property type="entry name" value="HIT FAMILY PROTEIN 1"/>
    <property type="match status" value="1"/>
</dbReference>
<dbReference type="PANTHER" id="PTHR46648:SF1">
    <property type="entry name" value="ADENOSINE 5'-MONOPHOSPHORAMIDASE HNT1"/>
    <property type="match status" value="1"/>
</dbReference>
<evidence type="ECO:0000313" key="4">
    <source>
        <dbReference type="Proteomes" id="UP001500051"/>
    </source>
</evidence>
<dbReference type="InterPro" id="IPR011146">
    <property type="entry name" value="HIT-like"/>
</dbReference>
<dbReference type="SUPFAM" id="SSF54197">
    <property type="entry name" value="HIT-like"/>
    <property type="match status" value="1"/>
</dbReference>
<accession>A0ABP7E7M0</accession>
<gene>
    <name evidence="3" type="ORF">GCM10022204_35590</name>
</gene>
<dbReference type="PRINTS" id="PR00332">
    <property type="entry name" value="HISTRIAD"/>
</dbReference>
<dbReference type="RefSeq" id="WP_344813793.1">
    <property type="nucleotide sequence ID" value="NZ_BAAAYX010000014.1"/>
</dbReference>
<organism evidence="3 4">
    <name type="scientific">Microlunatus aurantiacus</name>
    <dbReference type="NCBI Taxonomy" id="446786"/>
    <lineage>
        <taxon>Bacteria</taxon>
        <taxon>Bacillati</taxon>
        <taxon>Actinomycetota</taxon>
        <taxon>Actinomycetes</taxon>
        <taxon>Propionibacteriales</taxon>
        <taxon>Propionibacteriaceae</taxon>
        <taxon>Microlunatus</taxon>
    </lineage>
</organism>
<dbReference type="Proteomes" id="UP001500051">
    <property type="component" value="Unassembled WGS sequence"/>
</dbReference>
<name>A0ABP7E7M0_9ACTN</name>
<feature type="short sequence motif" description="Histidine triad motif" evidence="1">
    <location>
        <begin position="105"/>
        <end position="109"/>
    </location>
</feature>
<evidence type="ECO:0000259" key="2">
    <source>
        <dbReference type="PROSITE" id="PS51084"/>
    </source>
</evidence>
<sequence>MSPTTLAGTDPDCLFCRIVAGALPSRQVYADHTAVAFLDVAPWQRGHTLVVPRAHVPDLLTGPPQLAAIGPAVDATARLLVDRLGADGLNLVSSAKPVAGQEVFHLHVHLVPRYADRPGLSQLIGPDRGDDSDLDAVWAEITA</sequence>
<dbReference type="Gene3D" id="3.30.428.10">
    <property type="entry name" value="HIT-like"/>
    <property type="match status" value="1"/>
</dbReference>
<dbReference type="InterPro" id="IPR001310">
    <property type="entry name" value="Histidine_triad_HIT"/>
</dbReference>
<protein>
    <recommendedName>
        <fullName evidence="2">HIT domain-containing protein</fullName>
    </recommendedName>
</protein>
<proteinExistence type="predicted"/>
<comment type="caution">
    <text evidence="3">The sequence shown here is derived from an EMBL/GenBank/DDBJ whole genome shotgun (WGS) entry which is preliminary data.</text>
</comment>
<evidence type="ECO:0000256" key="1">
    <source>
        <dbReference type="PROSITE-ProRule" id="PRU00464"/>
    </source>
</evidence>
<dbReference type="EMBL" id="BAAAYX010000014">
    <property type="protein sequence ID" value="GAA3713374.1"/>
    <property type="molecule type" value="Genomic_DNA"/>
</dbReference>
<feature type="domain" description="HIT" evidence="2">
    <location>
        <begin position="14"/>
        <end position="120"/>
    </location>
</feature>